<dbReference type="InterPro" id="IPR002048">
    <property type="entry name" value="EF_hand_dom"/>
</dbReference>
<gene>
    <name evidence="2" type="ORF">ZIOFF_022452</name>
</gene>
<dbReference type="InterPro" id="IPR011992">
    <property type="entry name" value="EF-hand-dom_pair"/>
</dbReference>
<dbReference type="Pfam" id="PF00036">
    <property type="entry name" value="EF-hand_1"/>
    <property type="match status" value="1"/>
</dbReference>
<evidence type="ECO:0000259" key="1">
    <source>
        <dbReference type="PROSITE" id="PS50222"/>
    </source>
</evidence>
<dbReference type="SUPFAM" id="SSF47473">
    <property type="entry name" value="EF-hand"/>
    <property type="match status" value="1"/>
</dbReference>
<evidence type="ECO:0000313" key="2">
    <source>
        <dbReference type="EMBL" id="KAG6518966.1"/>
    </source>
</evidence>
<dbReference type="AlphaFoldDB" id="A0A8J5H1J7"/>
<name>A0A8J5H1J7_ZINOF</name>
<proteinExistence type="predicted"/>
<dbReference type="Proteomes" id="UP000734854">
    <property type="component" value="Unassembled WGS sequence"/>
</dbReference>
<accession>A0A8J5H1J7</accession>
<keyword evidence="3" id="KW-1185">Reference proteome</keyword>
<reference evidence="2 3" key="1">
    <citation type="submission" date="2020-08" db="EMBL/GenBank/DDBJ databases">
        <title>Plant Genome Project.</title>
        <authorList>
            <person name="Zhang R.-G."/>
        </authorList>
    </citation>
    <scope>NUCLEOTIDE SEQUENCE [LARGE SCALE GENOMIC DNA]</scope>
    <source>
        <tissue evidence="2">Rhizome</tissue>
    </source>
</reference>
<dbReference type="EMBL" id="JACMSC010000006">
    <property type="protein sequence ID" value="KAG6518966.1"/>
    <property type="molecule type" value="Genomic_DNA"/>
</dbReference>
<dbReference type="PROSITE" id="PS50222">
    <property type="entry name" value="EF_HAND_2"/>
    <property type="match status" value="1"/>
</dbReference>
<feature type="domain" description="EF-hand" evidence="1">
    <location>
        <begin position="83"/>
        <end position="118"/>
    </location>
</feature>
<organism evidence="2 3">
    <name type="scientific">Zingiber officinale</name>
    <name type="common">Ginger</name>
    <name type="synonym">Amomum zingiber</name>
    <dbReference type="NCBI Taxonomy" id="94328"/>
    <lineage>
        <taxon>Eukaryota</taxon>
        <taxon>Viridiplantae</taxon>
        <taxon>Streptophyta</taxon>
        <taxon>Embryophyta</taxon>
        <taxon>Tracheophyta</taxon>
        <taxon>Spermatophyta</taxon>
        <taxon>Magnoliopsida</taxon>
        <taxon>Liliopsida</taxon>
        <taxon>Zingiberales</taxon>
        <taxon>Zingiberaceae</taxon>
        <taxon>Zingiber</taxon>
    </lineage>
</organism>
<dbReference type="SMART" id="SM00054">
    <property type="entry name" value="EFh"/>
    <property type="match status" value="1"/>
</dbReference>
<protein>
    <recommendedName>
        <fullName evidence="1">EF-hand domain-containing protein</fullName>
    </recommendedName>
</protein>
<comment type="caution">
    <text evidence="2">The sequence shown here is derived from an EMBL/GenBank/DDBJ whole genome shotgun (WGS) entry which is preliminary data.</text>
</comment>
<sequence>MPFGLHIAWLGSVPFFNHLSNAFGPVRDKTSDISIDHPWLQNANKAPNVNLGEIVRARLQQFSMMNKFKKKALRVIAEHLSMEEIADIKEMFENMDINKKGQINFDELKYGLRKLGHQVADSDVKALLEAVSCC</sequence>
<dbReference type="Gene3D" id="1.10.238.10">
    <property type="entry name" value="EF-hand"/>
    <property type="match status" value="1"/>
</dbReference>
<evidence type="ECO:0000313" key="3">
    <source>
        <dbReference type="Proteomes" id="UP000734854"/>
    </source>
</evidence>
<dbReference type="GO" id="GO:0005509">
    <property type="term" value="F:calcium ion binding"/>
    <property type="evidence" value="ECO:0007669"/>
    <property type="project" value="InterPro"/>
</dbReference>